<keyword evidence="8 9" id="KW-0472">Membrane</keyword>
<dbReference type="PROSITE" id="PS51104">
    <property type="entry name" value="PTS_EIIC_TYPE_2"/>
    <property type="match status" value="1"/>
</dbReference>
<feature type="transmembrane region" description="Helical" evidence="9">
    <location>
        <begin position="12"/>
        <end position="34"/>
    </location>
</feature>
<evidence type="ECO:0000256" key="8">
    <source>
        <dbReference type="ARBA" id="ARBA00023136"/>
    </source>
</evidence>
<dbReference type="PANTHER" id="PTHR37324">
    <property type="entry name" value="PTS SYSTEM GALACTITOL-SPECIFIC EIIC COMPONENT"/>
    <property type="match status" value="1"/>
</dbReference>
<dbReference type="PIRSF" id="PIRSF006304">
    <property type="entry name" value="GatC"/>
    <property type="match status" value="1"/>
</dbReference>
<feature type="transmembrane region" description="Helical" evidence="9">
    <location>
        <begin position="225"/>
        <end position="247"/>
    </location>
</feature>
<protein>
    <submittedName>
        <fullName evidence="11">PTS galactitol transporter subunit IIC</fullName>
    </submittedName>
</protein>
<comment type="caution">
    <text evidence="11">The sequence shown here is derived from an EMBL/GenBank/DDBJ whole genome shotgun (WGS) entry which is preliminary data.</text>
</comment>
<evidence type="ECO:0000313" key="11">
    <source>
        <dbReference type="EMBL" id="MBC8587984.1"/>
    </source>
</evidence>
<dbReference type="PANTHER" id="PTHR37324:SF2">
    <property type="entry name" value="PTS SYSTEM GALACTITOL-SPECIFIC EIIC COMPONENT"/>
    <property type="match status" value="1"/>
</dbReference>
<proteinExistence type="predicted"/>
<dbReference type="InterPro" id="IPR013853">
    <property type="entry name" value="EIIC-GAT"/>
</dbReference>
<dbReference type="GO" id="GO:0009401">
    <property type="term" value="P:phosphoenolpyruvate-dependent sugar phosphotransferase system"/>
    <property type="evidence" value="ECO:0007669"/>
    <property type="project" value="UniProtKB-KW"/>
</dbReference>
<keyword evidence="7 9" id="KW-1133">Transmembrane helix</keyword>
<feature type="transmembrane region" description="Helical" evidence="9">
    <location>
        <begin position="363"/>
        <end position="383"/>
    </location>
</feature>
<dbReference type="GO" id="GO:0005886">
    <property type="term" value="C:plasma membrane"/>
    <property type="evidence" value="ECO:0007669"/>
    <property type="project" value="UniProtKB-SubCell"/>
</dbReference>
<organism evidence="11 12">
    <name type="scientific">Paratissierella segnis</name>
    <dbReference type="NCBI Taxonomy" id="2763679"/>
    <lineage>
        <taxon>Bacteria</taxon>
        <taxon>Bacillati</taxon>
        <taxon>Bacillota</taxon>
        <taxon>Tissierellia</taxon>
        <taxon>Tissierellales</taxon>
        <taxon>Tissierellaceae</taxon>
        <taxon>Paratissierella</taxon>
    </lineage>
</organism>
<evidence type="ECO:0000256" key="5">
    <source>
        <dbReference type="ARBA" id="ARBA00022683"/>
    </source>
</evidence>
<evidence type="ECO:0000256" key="3">
    <source>
        <dbReference type="ARBA" id="ARBA00022475"/>
    </source>
</evidence>
<evidence type="ECO:0000259" key="10">
    <source>
        <dbReference type="PROSITE" id="PS51104"/>
    </source>
</evidence>
<feature type="transmembrane region" description="Helical" evidence="9">
    <location>
        <begin position="96"/>
        <end position="119"/>
    </location>
</feature>
<feature type="transmembrane region" description="Helical" evidence="9">
    <location>
        <begin position="253"/>
        <end position="279"/>
    </location>
</feature>
<dbReference type="RefSeq" id="WP_262429440.1">
    <property type="nucleotide sequence ID" value="NZ_JACRTG010000018.1"/>
</dbReference>
<feature type="transmembrane region" description="Helical" evidence="9">
    <location>
        <begin position="46"/>
        <end position="64"/>
    </location>
</feature>
<evidence type="ECO:0000256" key="9">
    <source>
        <dbReference type="SAM" id="Phobius"/>
    </source>
</evidence>
<name>A0A926IJF8_9FIRM</name>
<dbReference type="Proteomes" id="UP000601171">
    <property type="component" value="Unassembled WGS sequence"/>
</dbReference>
<feature type="transmembrane region" description="Helical" evidence="9">
    <location>
        <begin position="336"/>
        <end position="356"/>
    </location>
</feature>
<keyword evidence="6 9" id="KW-0812">Transmembrane</keyword>
<feature type="transmembrane region" description="Helical" evidence="9">
    <location>
        <begin position="140"/>
        <end position="165"/>
    </location>
</feature>
<keyword evidence="12" id="KW-1185">Reference proteome</keyword>
<evidence type="ECO:0000256" key="1">
    <source>
        <dbReference type="ARBA" id="ARBA00004651"/>
    </source>
</evidence>
<dbReference type="InterPro" id="IPR004703">
    <property type="entry name" value="PTS_sugar-sp_permease"/>
</dbReference>
<evidence type="ECO:0000256" key="4">
    <source>
        <dbReference type="ARBA" id="ARBA00022597"/>
    </source>
</evidence>
<dbReference type="Pfam" id="PF03611">
    <property type="entry name" value="EIIC-GAT"/>
    <property type="match status" value="1"/>
</dbReference>
<comment type="subcellular location">
    <subcellularLocation>
        <location evidence="1">Cell membrane</location>
        <topology evidence="1">Multi-pass membrane protein</topology>
    </subcellularLocation>
</comment>
<dbReference type="AlphaFoldDB" id="A0A926IJF8"/>
<evidence type="ECO:0000256" key="2">
    <source>
        <dbReference type="ARBA" id="ARBA00022448"/>
    </source>
</evidence>
<gene>
    <name evidence="11" type="ORF">H8707_07010</name>
</gene>
<dbReference type="InterPro" id="IPR013014">
    <property type="entry name" value="PTS_EIIC_2"/>
</dbReference>
<feature type="transmembrane region" description="Helical" evidence="9">
    <location>
        <begin position="300"/>
        <end position="330"/>
    </location>
</feature>
<keyword evidence="3" id="KW-1003">Cell membrane</keyword>
<keyword evidence="2" id="KW-0813">Transport</keyword>
<accession>A0A926IJF8</accession>
<sequence>MQSIIKIANNIMQFLLSLDSAVLVPIFLFILALALGAKFKKALRSALTVGVGFVGIFTLTNLFFSELAPAAEAMVQRWNLSLNVIDVGWGPYMGSIWASPISLLMLPLFIVINIVLLVIKQTDTLDIDLWNYALCFYAGMLTYVSTGHNIVLTLIAFAISVFITLKLADLTAPKMQEFFGLPGISFPHVVSLSFLPIGYVLSKLLDKIPFIRDLDWDEETLHKKFGIFGEPIFMGFAIGLIIGLLAGQSFADALSLGVTMAAVMVLLPRMVSVLVEGLVPLNETIREKFQKWMPGRNINIGLDTAIVIGNPTTLTASIMLVPVALVLAAILPYNRVIPFADLSSITFAICLITPYVNGNIVKLFIIGTLIIALVMLPLSTLVAPDITRIVQEANMFDLPEGFSQANMVTAFLDGSNPISFIIYKLVSLFN</sequence>
<feature type="domain" description="PTS EIIC type-2" evidence="10">
    <location>
        <begin position="12"/>
        <end position="430"/>
    </location>
</feature>
<keyword evidence="4" id="KW-0762">Sugar transport</keyword>
<dbReference type="GO" id="GO:0015577">
    <property type="term" value="F:galactitol transmembrane transporter activity"/>
    <property type="evidence" value="ECO:0007669"/>
    <property type="project" value="InterPro"/>
</dbReference>
<reference evidence="11" key="1">
    <citation type="submission" date="2020-08" db="EMBL/GenBank/DDBJ databases">
        <title>Genome public.</title>
        <authorList>
            <person name="Liu C."/>
            <person name="Sun Q."/>
        </authorList>
    </citation>
    <scope>NUCLEOTIDE SEQUENCE</scope>
    <source>
        <strain evidence="11">BX21</strain>
    </source>
</reference>
<feature type="transmembrane region" description="Helical" evidence="9">
    <location>
        <begin position="185"/>
        <end position="205"/>
    </location>
</feature>
<evidence type="ECO:0000256" key="7">
    <source>
        <dbReference type="ARBA" id="ARBA00022989"/>
    </source>
</evidence>
<evidence type="ECO:0000313" key="12">
    <source>
        <dbReference type="Proteomes" id="UP000601171"/>
    </source>
</evidence>
<keyword evidence="5" id="KW-0598">Phosphotransferase system</keyword>
<dbReference type="EMBL" id="JACRTG010000018">
    <property type="protein sequence ID" value="MBC8587984.1"/>
    <property type="molecule type" value="Genomic_DNA"/>
</dbReference>
<evidence type="ECO:0000256" key="6">
    <source>
        <dbReference type="ARBA" id="ARBA00022692"/>
    </source>
</evidence>